<dbReference type="PROSITE" id="PS51257">
    <property type="entry name" value="PROKAR_LIPOPROTEIN"/>
    <property type="match status" value="1"/>
</dbReference>
<dbReference type="InterPro" id="IPR013211">
    <property type="entry name" value="LVIVD"/>
</dbReference>
<proteinExistence type="predicted"/>
<accession>A0A5B8VDP5</accession>
<gene>
    <name evidence="2" type="ORF">FRZ67_18050</name>
</gene>
<evidence type="ECO:0000313" key="2">
    <source>
        <dbReference type="EMBL" id="QEC69123.1"/>
    </source>
</evidence>
<keyword evidence="1" id="KW-0732">Signal</keyword>
<dbReference type="Proteomes" id="UP000321533">
    <property type="component" value="Chromosome"/>
</dbReference>
<organism evidence="2 3">
    <name type="scientific">Panacibacter ginsenosidivorans</name>
    <dbReference type="NCBI Taxonomy" id="1813871"/>
    <lineage>
        <taxon>Bacteria</taxon>
        <taxon>Pseudomonadati</taxon>
        <taxon>Bacteroidota</taxon>
        <taxon>Chitinophagia</taxon>
        <taxon>Chitinophagales</taxon>
        <taxon>Chitinophagaceae</taxon>
        <taxon>Panacibacter</taxon>
    </lineage>
</organism>
<protein>
    <recommendedName>
        <fullName evidence="4">LVIVD repeat-containing protein</fullName>
    </recommendedName>
</protein>
<sequence length="417" mass="45821">MKKNLQLLPLHVIAITCTLLFISACSKDNNKGKMQTYTIYTPVYKAKSEVLASINGVSTTNIEHAGKLYIKDNFIYLNELNKGIHIIDNSNPSQPTQIAFLSIPGNLDIAIKGNILYADMFTDLLALDITDPHHVTIKNTLNNFFTSRGYVNGAPSFMDDKIAVDWTEKDTAVFVQNNYPTAECNGCFFDLASSTIKSSSGVAGSMAGMVIMNDYLYSISEMHSLSIVDITNPSSPILDSSFFAGFDLQTVYPFEDKLFLGSAIGMFMYDVSDPQHPVSIGQFEHGRACDPVISDGNYAYVTLHAGDGCGGDQNELDVINIQDLVNSKLVKTYALTKPTGLCKDGNYLFVCDGTGVKIYNAINPLNLMLVHQIKSNEPYDIIAANKKALIVDADGLYQYDYSNMNNVRLLSFIAAKK</sequence>
<feature type="signal peptide" evidence="1">
    <location>
        <begin position="1"/>
        <end position="26"/>
    </location>
</feature>
<dbReference type="EMBL" id="CP042435">
    <property type="protein sequence ID" value="QEC69123.1"/>
    <property type="molecule type" value="Genomic_DNA"/>
</dbReference>
<dbReference type="AlphaFoldDB" id="A0A5B8VDP5"/>
<dbReference type="SUPFAM" id="SSF82171">
    <property type="entry name" value="DPP6 N-terminal domain-like"/>
    <property type="match status" value="1"/>
</dbReference>
<evidence type="ECO:0008006" key="4">
    <source>
        <dbReference type="Google" id="ProtNLM"/>
    </source>
</evidence>
<dbReference type="RefSeq" id="WP_147191859.1">
    <property type="nucleotide sequence ID" value="NZ_CP042435.1"/>
</dbReference>
<dbReference type="Pfam" id="PF08309">
    <property type="entry name" value="LVIVD"/>
    <property type="match status" value="3"/>
</dbReference>
<keyword evidence="3" id="KW-1185">Reference proteome</keyword>
<evidence type="ECO:0000256" key="1">
    <source>
        <dbReference type="SAM" id="SignalP"/>
    </source>
</evidence>
<reference evidence="2 3" key="1">
    <citation type="journal article" date="2016" name="Int. J. Syst. Evol. Microbiol.">
        <title>Panacibacter ginsenosidivorans gen. nov., sp. nov., with ginsenoside converting activity isolated from soil of a ginseng field.</title>
        <authorList>
            <person name="Siddiqi M.Z."/>
            <person name="Muhammad Shafi S."/>
            <person name="Choi K.D."/>
            <person name="Im W.T."/>
        </authorList>
    </citation>
    <scope>NUCLEOTIDE SEQUENCE [LARGE SCALE GENOMIC DNA]</scope>
    <source>
        <strain evidence="2 3">Gsoil1550</strain>
    </source>
</reference>
<name>A0A5B8VDP5_9BACT</name>
<dbReference type="OrthoDB" id="1521841at2"/>
<evidence type="ECO:0000313" key="3">
    <source>
        <dbReference type="Proteomes" id="UP000321533"/>
    </source>
</evidence>
<feature type="chain" id="PRO_5022879010" description="LVIVD repeat-containing protein" evidence="1">
    <location>
        <begin position="27"/>
        <end position="417"/>
    </location>
</feature>
<dbReference type="KEGG" id="pgin:FRZ67_18050"/>